<dbReference type="AlphaFoldDB" id="A0A1T5GU38"/>
<keyword evidence="3" id="KW-1185">Reference proteome</keyword>
<evidence type="ECO:0000313" key="3">
    <source>
        <dbReference type="Proteomes" id="UP000191112"/>
    </source>
</evidence>
<feature type="region of interest" description="Disordered" evidence="1">
    <location>
        <begin position="108"/>
        <end position="131"/>
    </location>
</feature>
<dbReference type="STRING" id="619805.SAMN05660477_03138"/>
<proteinExistence type="predicted"/>
<evidence type="ECO:0000313" key="2">
    <source>
        <dbReference type="EMBL" id="SKC11898.1"/>
    </source>
</evidence>
<dbReference type="EMBL" id="FUYZ01000020">
    <property type="protein sequence ID" value="SKC11898.1"/>
    <property type="molecule type" value="Genomic_DNA"/>
</dbReference>
<gene>
    <name evidence="2" type="ORF">SAMN05660477_03138</name>
</gene>
<name>A0A1T5GU38_9FLAO</name>
<dbReference type="RefSeq" id="WP_079668346.1">
    <property type="nucleotide sequence ID" value="NZ_FUYZ01000020.1"/>
</dbReference>
<dbReference type="OrthoDB" id="749061at2"/>
<reference evidence="2 3" key="1">
    <citation type="submission" date="2017-02" db="EMBL/GenBank/DDBJ databases">
        <authorList>
            <person name="Peterson S.W."/>
        </authorList>
    </citation>
    <scope>NUCLEOTIDE SEQUENCE [LARGE SCALE GENOMIC DNA]</scope>
    <source>
        <strain evidence="2 3">DSM 22323</strain>
    </source>
</reference>
<dbReference type="Proteomes" id="UP000191112">
    <property type="component" value="Unassembled WGS sequence"/>
</dbReference>
<protein>
    <submittedName>
        <fullName evidence="2">Uncharacterized protein</fullName>
    </submittedName>
</protein>
<organism evidence="2 3">
    <name type="scientific">Soonwooa buanensis</name>
    <dbReference type="NCBI Taxonomy" id="619805"/>
    <lineage>
        <taxon>Bacteria</taxon>
        <taxon>Pseudomonadati</taxon>
        <taxon>Bacteroidota</taxon>
        <taxon>Flavobacteriia</taxon>
        <taxon>Flavobacteriales</taxon>
        <taxon>Weeksellaceae</taxon>
        <taxon>Chryseobacterium group</taxon>
        <taxon>Soonwooa</taxon>
    </lineage>
</organism>
<accession>A0A1T5GU38</accession>
<sequence length="239" mass="25912">MSSTSEVGHAKNVANFQELIGYCTAYGTAYNPSKTALQLTSLNTLLASAKTELTNVTTAKNTFDTVTGDRQVAFEPLKSLATKVYNSISVTDATEQTLADAKTINNKLQGKRANPTSQSPNPDNQVSVSRQSYDSLTENFSSLLDLVSSIPSYTPNEADLNTTSLTTFRDNLQTANTNVINAEVAYSNARISRDNILYSKDSGLVEIAMDVKNYVKSVFGATSPQYKQVSGIKFTSRNN</sequence>
<evidence type="ECO:0000256" key="1">
    <source>
        <dbReference type="SAM" id="MobiDB-lite"/>
    </source>
</evidence>